<dbReference type="EMBL" id="CP027226">
    <property type="protein sequence ID" value="AVM42191.1"/>
    <property type="molecule type" value="Genomic_DNA"/>
</dbReference>
<feature type="transmembrane region" description="Helical" evidence="1">
    <location>
        <begin position="7"/>
        <end position="25"/>
    </location>
</feature>
<dbReference type="AlphaFoldDB" id="A0A2S0KMC8"/>
<sequence>MRKYLNYARLYAIAAMIAGVFYREFTKWNGFEGETMLGKVHGHLFFLGMLVFIIVALFERFGNLDQYPSFKKFKITYNIGLPFTAIMMMVRGITEVLNISLTKGMDYTISGLAGIAHILTGVGLIFLLSTLQKCASDIDKRKVETKAMPNNAKII</sequence>
<feature type="transmembrane region" description="Helical" evidence="1">
    <location>
        <begin position="79"/>
        <end position="101"/>
    </location>
</feature>
<evidence type="ECO:0000313" key="3">
    <source>
        <dbReference type="Proteomes" id="UP000237947"/>
    </source>
</evidence>
<dbReference type="Pfam" id="PF11070">
    <property type="entry name" value="DUF2871"/>
    <property type="match status" value="1"/>
</dbReference>
<dbReference type="KEGG" id="fsa:C5Q98_02620"/>
<dbReference type="OrthoDB" id="1644899at2"/>
<protein>
    <submittedName>
        <fullName evidence="2">DUF2871 domain-containing protein</fullName>
    </submittedName>
</protein>
<keyword evidence="1" id="KW-1133">Transmembrane helix</keyword>
<feature type="transmembrane region" description="Helical" evidence="1">
    <location>
        <begin position="107"/>
        <end position="131"/>
    </location>
</feature>
<feature type="transmembrane region" description="Helical" evidence="1">
    <location>
        <begin position="40"/>
        <end position="58"/>
    </location>
</feature>
<name>A0A2S0KMC8_9FIRM</name>
<dbReference type="InterPro" id="IPR021299">
    <property type="entry name" value="DUF2871"/>
</dbReference>
<accession>A0A2S0KMC8</accession>
<dbReference type="RefSeq" id="WP_106012176.1">
    <property type="nucleotide sequence ID" value="NZ_CP027226.1"/>
</dbReference>
<gene>
    <name evidence="2" type="ORF">C5Q98_02620</name>
</gene>
<keyword evidence="1" id="KW-0472">Membrane</keyword>
<proteinExistence type="predicted"/>
<keyword evidence="1" id="KW-0812">Transmembrane</keyword>
<organism evidence="2 3">
    <name type="scientific">Fastidiosipila sanguinis</name>
    <dbReference type="NCBI Taxonomy" id="236753"/>
    <lineage>
        <taxon>Bacteria</taxon>
        <taxon>Bacillati</taxon>
        <taxon>Bacillota</taxon>
        <taxon>Clostridia</taxon>
        <taxon>Eubacteriales</taxon>
        <taxon>Oscillospiraceae</taxon>
        <taxon>Fastidiosipila</taxon>
    </lineage>
</organism>
<evidence type="ECO:0000256" key="1">
    <source>
        <dbReference type="SAM" id="Phobius"/>
    </source>
</evidence>
<keyword evidence="3" id="KW-1185">Reference proteome</keyword>
<evidence type="ECO:0000313" key="2">
    <source>
        <dbReference type="EMBL" id="AVM42191.1"/>
    </source>
</evidence>
<dbReference type="Proteomes" id="UP000237947">
    <property type="component" value="Chromosome"/>
</dbReference>
<reference evidence="3" key="1">
    <citation type="submission" date="2018-02" db="EMBL/GenBank/DDBJ databases">
        <authorList>
            <person name="Holder M.E."/>
            <person name="Ajami N.J."/>
            <person name="Petrosino J.F."/>
        </authorList>
    </citation>
    <scope>NUCLEOTIDE SEQUENCE [LARGE SCALE GENOMIC DNA]</scope>
    <source>
        <strain evidence="3">CCUG 47711</strain>
    </source>
</reference>